<evidence type="ECO:0000313" key="2">
    <source>
        <dbReference type="EMBL" id="AJD93441.1"/>
    </source>
</evidence>
<dbReference type="KEGG" id="jeo:JMA_41240"/>
<organism evidence="2 3">
    <name type="scientific">Jeotgalibacillus malaysiensis</name>
    <dbReference type="NCBI Taxonomy" id="1508404"/>
    <lineage>
        <taxon>Bacteria</taxon>
        <taxon>Bacillati</taxon>
        <taxon>Bacillota</taxon>
        <taxon>Bacilli</taxon>
        <taxon>Bacillales</taxon>
        <taxon>Caryophanaceae</taxon>
        <taxon>Jeotgalibacillus</taxon>
    </lineage>
</organism>
<feature type="transmembrane region" description="Helical" evidence="1">
    <location>
        <begin position="12"/>
        <end position="37"/>
    </location>
</feature>
<accession>A0A0B5ATM4</accession>
<gene>
    <name evidence="2" type="ORF">JMA_41240</name>
</gene>
<dbReference type="AlphaFoldDB" id="A0A0B5ATM4"/>
<dbReference type="BioCyc" id="JESP1508404:G14D9-13408-MONOMER"/>
<reference evidence="2 3" key="1">
    <citation type="submission" date="2014-08" db="EMBL/GenBank/DDBJ databases">
        <title>Complete genome of a marine bacteria Jeotgalibacillus malaysiensis.</title>
        <authorList>
            <person name="Yaakop A.S."/>
            <person name="Chan K.-G."/>
            <person name="Goh K.M."/>
        </authorList>
    </citation>
    <scope>NUCLEOTIDE SEQUENCE [LARGE SCALE GENOMIC DNA]</scope>
    <source>
        <strain evidence="2 3">D5</strain>
        <plasmid evidence="3">Plasmid</plasmid>
    </source>
</reference>
<keyword evidence="1" id="KW-0472">Membrane</keyword>
<name>A0A0B5ATM4_9BACL</name>
<evidence type="ECO:0000256" key="1">
    <source>
        <dbReference type="SAM" id="Phobius"/>
    </source>
</evidence>
<geneLocation type="plasmid" evidence="3"/>
<dbReference type="EMBL" id="CP009417">
    <property type="protein sequence ID" value="AJD93441.1"/>
    <property type="molecule type" value="Genomic_DNA"/>
</dbReference>
<keyword evidence="1" id="KW-0812">Transmembrane</keyword>
<keyword evidence="2" id="KW-0614">Plasmid</keyword>
<keyword evidence="1" id="KW-1133">Transmembrane helix</keyword>
<dbReference type="HOGENOM" id="CLU_198224_0_0_9"/>
<evidence type="ECO:0000313" key="3">
    <source>
        <dbReference type="Proteomes" id="UP000031449"/>
    </source>
</evidence>
<proteinExistence type="predicted"/>
<protein>
    <submittedName>
        <fullName evidence="2">Uncharacterized protein</fullName>
    </submittedName>
</protein>
<keyword evidence="3" id="KW-1185">Reference proteome</keyword>
<sequence>METIIRKIKESKGFVSIEVVFVAGALIVLASMVMFFFNGKAHDVSKTAGSTLDAVNKEMAGENDPAGTNP</sequence>
<dbReference type="Proteomes" id="UP000031449">
    <property type="component" value="Plasmid unnamed"/>
</dbReference>